<feature type="region of interest" description="Disordered" evidence="1">
    <location>
        <begin position="199"/>
        <end position="272"/>
    </location>
</feature>
<evidence type="ECO:0000256" key="1">
    <source>
        <dbReference type="SAM" id="MobiDB-lite"/>
    </source>
</evidence>
<organism evidence="3 4">
    <name type="scientific">Batrachochytrium dendrobatidis (strain JEL423)</name>
    <dbReference type="NCBI Taxonomy" id="403673"/>
    <lineage>
        <taxon>Eukaryota</taxon>
        <taxon>Fungi</taxon>
        <taxon>Fungi incertae sedis</taxon>
        <taxon>Chytridiomycota</taxon>
        <taxon>Chytridiomycota incertae sedis</taxon>
        <taxon>Chytridiomycetes</taxon>
        <taxon>Rhizophydiales</taxon>
        <taxon>Rhizophydiales incertae sedis</taxon>
        <taxon>Batrachochytrium</taxon>
    </lineage>
</organism>
<feature type="compositionally biased region" description="Polar residues" evidence="1">
    <location>
        <begin position="146"/>
        <end position="155"/>
    </location>
</feature>
<dbReference type="Gene3D" id="1.10.8.10">
    <property type="entry name" value="DNA helicase RuvA subunit, C-terminal domain"/>
    <property type="match status" value="1"/>
</dbReference>
<reference evidence="3 4" key="2">
    <citation type="submission" date="2016-05" db="EMBL/GenBank/DDBJ databases">
        <title>Lineage-specific infection strategies underlie the spectrum of fungal disease in amphibians.</title>
        <authorList>
            <person name="Cuomo C.A."/>
            <person name="Farrer R.A."/>
            <person name="James T."/>
            <person name="Longcore J."/>
            <person name="Birren B."/>
        </authorList>
    </citation>
    <scope>NUCLEOTIDE SEQUENCE [LARGE SCALE GENOMIC DNA]</scope>
    <source>
        <strain evidence="3 4">JEL423</strain>
    </source>
</reference>
<dbReference type="SMART" id="SM00165">
    <property type="entry name" value="UBA"/>
    <property type="match status" value="1"/>
</dbReference>
<reference evidence="3 4" key="1">
    <citation type="submission" date="2006-10" db="EMBL/GenBank/DDBJ databases">
        <title>The Genome Sequence of Batrachochytrium dendrobatidis JEL423.</title>
        <authorList>
            <consortium name="The Broad Institute Genome Sequencing Platform"/>
            <person name="Birren B."/>
            <person name="Lander E."/>
            <person name="Galagan J."/>
            <person name="Cuomo C."/>
            <person name="Devon K."/>
            <person name="Jaffe D."/>
            <person name="Butler J."/>
            <person name="Alvarez P."/>
            <person name="Gnerre S."/>
            <person name="Grabherr M."/>
            <person name="Kleber M."/>
            <person name="Mauceli E."/>
            <person name="Brockman W."/>
            <person name="Young S."/>
            <person name="LaButti K."/>
            <person name="Sykes S."/>
            <person name="DeCaprio D."/>
            <person name="Crawford M."/>
            <person name="Koehrsen M."/>
            <person name="Engels R."/>
            <person name="Montgomery P."/>
            <person name="Pearson M."/>
            <person name="Howarth C."/>
            <person name="Larson L."/>
            <person name="White J."/>
            <person name="O'Leary S."/>
            <person name="Kodira C."/>
            <person name="Zeng Q."/>
            <person name="Yandava C."/>
            <person name="Alvarado L."/>
            <person name="Longcore J."/>
            <person name="James T."/>
        </authorList>
    </citation>
    <scope>NUCLEOTIDE SEQUENCE [LARGE SCALE GENOMIC DNA]</scope>
    <source>
        <strain evidence="3 4">JEL423</strain>
    </source>
</reference>
<dbReference type="Proteomes" id="UP000077115">
    <property type="component" value="Unassembled WGS sequence"/>
</dbReference>
<evidence type="ECO:0000259" key="2">
    <source>
        <dbReference type="PROSITE" id="PS50030"/>
    </source>
</evidence>
<proteinExistence type="predicted"/>
<dbReference type="VEuPathDB" id="FungiDB:BDEG_20375"/>
<dbReference type="PROSITE" id="PS50030">
    <property type="entry name" value="UBA"/>
    <property type="match status" value="1"/>
</dbReference>
<dbReference type="Pfam" id="PF00627">
    <property type="entry name" value="UBA"/>
    <property type="match status" value="1"/>
</dbReference>
<feature type="compositionally biased region" description="Polar residues" evidence="1">
    <location>
        <begin position="202"/>
        <end position="216"/>
    </location>
</feature>
<dbReference type="SUPFAM" id="SSF46934">
    <property type="entry name" value="UBA-like"/>
    <property type="match status" value="1"/>
</dbReference>
<accession>A0A177W7Y7</accession>
<sequence length="272" mass="29294">MAHGRINDAIELITNGEVYADTTSADNRPLADTYRNLPGQIRQHHLPNSAVHNNESVSSGPSFIFPVLELDQQQAVLQLAGLGFTDEGKIRHALDKSKWNVEAAANVLIENADTLQSGFSGTPIGQAYGQPTRLSSQPPYLPPRNPSNSGMSFTPSERMGDGNGRNGAAATPDQRIDPYSAFKGVSSTDRFSYTSGLPPAVSASSSAHNPFAASSDQTHHQLPALHANPSQSRPHAFADTNKPTLISSSRRYSQDQKAVLSEFDPFSDDNRI</sequence>
<evidence type="ECO:0000313" key="4">
    <source>
        <dbReference type="Proteomes" id="UP000077115"/>
    </source>
</evidence>
<feature type="compositionally biased region" description="Polar residues" evidence="1">
    <location>
        <begin position="241"/>
        <end position="251"/>
    </location>
</feature>
<protein>
    <recommendedName>
        <fullName evidence="2">UBA domain-containing protein</fullName>
    </recommendedName>
</protein>
<dbReference type="OrthoDB" id="2137185at2759"/>
<gene>
    <name evidence="3" type="ORF">BDEG_20375</name>
</gene>
<dbReference type="InterPro" id="IPR009060">
    <property type="entry name" value="UBA-like_sf"/>
</dbReference>
<dbReference type="InterPro" id="IPR015940">
    <property type="entry name" value="UBA"/>
</dbReference>
<feature type="region of interest" description="Disordered" evidence="1">
    <location>
        <begin position="121"/>
        <end position="181"/>
    </location>
</feature>
<dbReference type="EMBL" id="DS022300">
    <property type="protein sequence ID" value="OAJ36173.1"/>
    <property type="molecule type" value="Genomic_DNA"/>
</dbReference>
<name>A0A177W7Y7_BATDL</name>
<dbReference type="AlphaFoldDB" id="A0A177W7Y7"/>
<evidence type="ECO:0000313" key="3">
    <source>
        <dbReference type="EMBL" id="OAJ36173.1"/>
    </source>
</evidence>
<feature type="domain" description="UBA" evidence="2">
    <location>
        <begin position="69"/>
        <end position="111"/>
    </location>
</feature>